<dbReference type="AlphaFoldDB" id="A0A9D4VSF1"/>
<reference evidence="1 2" key="1">
    <citation type="journal article" date="2022" name="Nat. Genet.">
        <title>Improved pea reference genome and pan-genome highlight genomic features and evolutionary characteristics.</title>
        <authorList>
            <person name="Yang T."/>
            <person name="Liu R."/>
            <person name="Luo Y."/>
            <person name="Hu S."/>
            <person name="Wang D."/>
            <person name="Wang C."/>
            <person name="Pandey M.K."/>
            <person name="Ge S."/>
            <person name="Xu Q."/>
            <person name="Li N."/>
            <person name="Li G."/>
            <person name="Huang Y."/>
            <person name="Saxena R.K."/>
            <person name="Ji Y."/>
            <person name="Li M."/>
            <person name="Yan X."/>
            <person name="He Y."/>
            <person name="Liu Y."/>
            <person name="Wang X."/>
            <person name="Xiang C."/>
            <person name="Varshney R.K."/>
            <person name="Ding H."/>
            <person name="Gao S."/>
            <person name="Zong X."/>
        </authorList>
    </citation>
    <scope>NUCLEOTIDE SEQUENCE [LARGE SCALE GENOMIC DNA]</scope>
    <source>
        <strain evidence="1 2">cv. Zhongwan 6</strain>
    </source>
</reference>
<dbReference type="EMBL" id="JAMSHJ010000007">
    <property type="protein sequence ID" value="KAI5387916.1"/>
    <property type="molecule type" value="Genomic_DNA"/>
</dbReference>
<comment type="caution">
    <text evidence="1">The sequence shown here is derived from an EMBL/GenBank/DDBJ whole genome shotgun (WGS) entry which is preliminary data.</text>
</comment>
<dbReference type="Proteomes" id="UP001058974">
    <property type="component" value="Chromosome 7"/>
</dbReference>
<keyword evidence="2" id="KW-1185">Reference proteome</keyword>
<name>A0A9D4VSF1_PEA</name>
<sequence length="205" mass="23456">MAPLSNRQCEPEWFRKPFLNPSGQDERDIHDTLLACFKPNSMWTRLTSFKSGIRADAYQPNLAAIKFGLSQLLPKSLVPQAKPIAETAESPVNEAPPENQGQPTYEATLQADRVKTLMPYVFMETAEVQIRRHGLHSNDQRFIALFEIQRLKQEFVSRLERKAKVLHEHRSLVSESQHHVVELEKKAKAKNKLETLESDILSGTR</sequence>
<gene>
    <name evidence="1" type="ORF">KIW84_073856</name>
</gene>
<evidence type="ECO:0000313" key="1">
    <source>
        <dbReference type="EMBL" id="KAI5387916.1"/>
    </source>
</evidence>
<proteinExistence type="predicted"/>
<dbReference type="Gramene" id="Psat07G0385600-T1">
    <property type="protein sequence ID" value="KAI5387916.1"/>
    <property type="gene ID" value="KIW84_073856"/>
</dbReference>
<evidence type="ECO:0000313" key="2">
    <source>
        <dbReference type="Proteomes" id="UP001058974"/>
    </source>
</evidence>
<protein>
    <submittedName>
        <fullName evidence="1">Uncharacterized protein</fullName>
    </submittedName>
</protein>
<accession>A0A9D4VSF1</accession>
<organism evidence="1 2">
    <name type="scientific">Pisum sativum</name>
    <name type="common">Garden pea</name>
    <name type="synonym">Lathyrus oleraceus</name>
    <dbReference type="NCBI Taxonomy" id="3888"/>
    <lineage>
        <taxon>Eukaryota</taxon>
        <taxon>Viridiplantae</taxon>
        <taxon>Streptophyta</taxon>
        <taxon>Embryophyta</taxon>
        <taxon>Tracheophyta</taxon>
        <taxon>Spermatophyta</taxon>
        <taxon>Magnoliopsida</taxon>
        <taxon>eudicotyledons</taxon>
        <taxon>Gunneridae</taxon>
        <taxon>Pentapetalae</taxon>
        <taxon>rosids</taxon>
        <taxon>fabids</taxon>
        <taxon>Fabales</taxon>
        <taxon>Fabaceae</taxon>
        <taxon>Papilionoideae</taxon>
        <taxon>50 kb inversion clade</taxon>
        <taxon>NPAAA clade</taxon>
        <taxon>Hologalegina</taxon>
        <taxon>IRL clade</taxon>
        <taxon>Fabeae</taxon>
        <taxon>Lathyrus</taxon>
    </lineage>
</organism>